<dbReference type="PANTHER" id="PTHR47657:SF14">
    <property type="entry name" value="ZN(2)-C6 FUNGAL-TYPE DOMAIN-CONTAINING PROTEIN"/>
    <property type="match status" value="1"/>
</dbReference>
<feature type="region of interest" description="Disordered" evidence="1">
    <location>
        <begin position="374"/>
        <end position="406"/>
    </location>
</feature>
<feature type="compositionally biased region" description="Basic and acidic residues" evidence="1">
    <location>
        <begin position="393"/>
        <end position="406"/>
    </location>
</feature>
<dbReference type="STRING" id="155417.A0A4V1XC99"/>
<dbReference type="Proteomes" id="UP000293360">
    <property type="component" value="Unassembled WGS sequence"/>
</dbReference>
<dbReference type="OrthoDB" id="648861at2759"/>
<evidence type="ECO:0008006" key="4">
    <source>
        <dbReference type="Google" id="ProtNLM"/>
    </source>
</evidence>
<dbReference type="InterPro" id="IPR052400">
    <property type="entry name" value="Zn2-C6_fungal_TF"/>
</dbReference>
<evidence type="ECO:0000256" key="1">
    <source>
        <dbReference type="SAM" id="MobiDB-lite"/>
    </source>
</evidence>
<dbReference type="EMBL" id="QJNU01000048">
    <property type="protein sequence ID" value="RYP09009.1"/>
    <property type="molecule type" value="Genomic_DNA"/>
</dbReference>
<protein>
    <recommendedName>
        <fullName evidence="4">EF-hand domain-containing protein</fullName>
    </recommendedName>
</protein>
<dbReference type="AlphaFoldDB" id="A0A4V1XC99"/>
<dbReference type="PANTHER" id="PTHR47657">
    <property type="entry name" value="STEROL REGULATORY ELEMENT-BINDING PROTEIN ECM22"/>
    <property type="match status" value="1"/>
</dbReference>
<dbReference type="GO" id="GO:0000981">
    <property type="term" value="F:DNA-binding transcription factor activity, RNA polymerase II-specific"/>
    <property type="evidence" value="ECO:0007669"/>
    <property type="project" value="TreeGrafter"/>
</dbReference>
<name>A0A4V1XC99_9PEZI</name>
<organism evidence="2 3">
    <name type="scientific">Monosporascus ibericus</name>
    <dbReference type="NCBI Taxonomy" id="155417"/>
    <lineage>
        <taxon>Eukaryota</taxon>
        <taxon>Fungi</taxon>
        <taxon>Dikarya</taxon>
        <taxon>Ascomycota</taxon>
        <taxon>Pezizomycotina</taxon>
        <taxon>Sordariomycetes</taxon>
        <taxon>Xylariomycetidae</taxon>
        <taxon>Xylariales</taxon>
        <taxon>Xylariales incertae sedis</taxon>
        <taxon>Monosporascus</taxon>
    </lineage>
</organism>
<keyword evidence="3" id="KW-1185">Reference proteome</keyword>
<evidence type="ECO:0000313" key="3">
    <source>
        <dbReference type="Proteomes" id="UP000293360"/>
    </source>
</evidence>
<evidence type="ECO:0000313" key="2">
    <source>
        <dbReference type="EMBL" id="RYP09009.1"/>
    </source>
</evidence>
<proteinExistence type="predicted"/>
<gene>
    <name evidence="2" type="ORF">DL764_001505</name>
</gene>
<feature type="region of interest" description="Disordered" evidence="1">
    <location>
        <begin position="47"/>
        <end position="66"/>
    </location>
</feature>
<comment type="caution">
    <text evidence="2">The sequence shown here is derived from an EMBL/GenBank/DDBJ whole genome shotgun (WGS) entry which is preliminary data.</text>
</comment>
<dbReference type="SUPFAM" id="SSF47473">
    <property type="entry name" value="EF-hand"/>
    <property type="match status" value="1"/>
</dbReference>
<dbReference type="InterPro" id="IPR011992">
    <property type="entry name" value="EF-hand-dom_pair"/>
</dbReference>
<dbReference type="Gene3D" id="1.10.238.10">
    <property type="entry name" value="EF-hand"/>
    <property type="match status" value="1"/>
</dbReference>
<reference evidence="2 3" key="1">
    <citation type="submission" date="2018-06" db="EMBL/GenBank/DDBJ databases">
        <title>Complete Genomes of Monosporascus.</title>
        <authorList>
            <person name="Robinson A.J."/>
            <person name="Natvig D.O."/>
        </authorList>
    </citation>
    <scope>NUCLEOTIDE SEQUENCE [LARGE SCALE GENOMIC DNA]</scope>
    <source>
        <strain evidence="2 3">CBS 110550</strain>
    </source>
</reference>
<accession>A0A4V1XC99</accession>
<sequence>MCVPEPCGAVSPLHGGFPTGTVTSKACRPSFYETCCSKKHRFKRPGTGFSPGAPYPSPSPSGHGPEADFVLPESRERRLWELRLFHNQQTEMIQVFPTPQSNAILRLWSHVMPGMALRDGGALLHIILANSALNMWHKSTSQDEREQLMALQTHYLTLCFQEQRREVANLSSKNADYVCFTSLKIVSHSVALVQTLSLEPWEPPLQWLHMGRGADEIFRRAADLVNPEDGNQIITFLQSPPALPEEDTTSYDRSRLEWLLDHPAGRDSVEARGDHELDDAEVRYAYEKAISYTCSVHGAIQRAEPVFSIVRRLAAFSVFVPTGFTQLLAEKRPRAMVILAHFMALWLDYEHIWLIGKGGERQIRGILMNLPSEWHSPTPKPPKRKAATTTSEAPKERQSKLAKEHNISAGQEREIKEAFALFAEPMEGEKDGVIPTGDVRRAMVALGIPPTKSELQEFVSILDPDEEGFACYEPFVAICALKLHAKEDEDEEDDGETHRREVDEAFRLFTGGGGGGEGDADQLTLAHLKRVAMTLKQDVDEALLRDMILEANGGAGVGRGVSRAEFDEVMRRAGAWK</sequence>